<dbReference type="SMART" id="SM00579">
    <property type="entry name" value="FBD"/>
    <property type="match status" value="1"/>
</dbReference>
<name>A0ABD1C8R2_CARAN</name>
<dbReference type="Gene3D" id="1.20.1280.50">
    <property type="match status" value="1"/>
</dbReference>
<dbReference type="InterPro" id="IPR006566">
    <property type="entry name" value="FBD"/>
</dbReference>
<dbReference type="InterPro" id="IPR055411">
    <property type="entry name" value="LRR_FXL15/At3g58940/PEG3-like"/>
</dbReference>
<gene>
    <name evidence="2" type="ORF">V5N11_000044</name>
</gene>
<reference evidence="2 3" key="1">
    <citation type="submission" date="2024-04" db="EMBL/GenBank/DDBJ databases">
        <title>Genome assembly C_amara_ONT_v2.</title>
        <authorList>
            <person name="Yant L."/>
            <person name="Moore C."/>
            <person name="Slenker M."/>
        </authorList>
    </citation>
    <scope>NUCLEOTIDE SEQUENCE [LARGE SCALE GENOMIC DNA]</scope>
    <source>
        <tissue evidence="2">Leaf</tissue>
    </source>
</reference>
<feature type="domain" description="F-box" evidence="1">
    <location>
        <begin position="12"/>
        <end position="60"/>
    </location>
</feature>
<keyword evidence="3" id="KW-1185">Reference proteome</keyword>
<evidence type="ECO:0000313" key="3">
    <source>
        <dbReference type="Proteomes" id="UP001558713"/>
    </source>
</evidence>
<sequence>MKSKKKKFGGCRDLISDLPDSLICHILSFLPTKEAASTSVLAKRWKPLLAFVPNLDFDDSIYLHPPMTYEQRRTNARSFMRFVDSVLALQGNARINRFHLMGKHISDELWVLEWIPNVLKRGVSDIYLNVSSFWESFESKFYPLPQEIFVSKTLVRLKIQFDDGVNIDVEGDVSLPKLKTLHLDYFKIKTSTFNKLLCGCYALEELFLINLIWDEPSEPEPCCVTVSLPTLKRLNFCRFDRFDEGNKNVSMSFNNPNLVNIEYFDSIADSYLQVSFDSLVEVRLGLRLTTDQDFNQWFENEHYLFPKEKSNVTNLLTGLRHVKTLYLSDESLQVLGCCRDTIPVFDNLIELTVETKPDVIWKPLPAILKSCPNLVTLVFEGLHHIFTDRCEDEDGCLCRYRTGAEMEVVARTCLSSSAVKVLKIVNFGEISDDGDGDDDDDADDEDGGIVHGLKEQIEQVKHFLEKMPNLEQVILEYYYTSNDEEVMKVFNKLQKFRGVASANCKLQLISKNLSLSSNMSD</sequence>
<evidence type="ECO:0000313" key="2">
    <source>
        <dbReference type="EMBL" id="KAL1225601.1"/>
    </source>
</evidence>
<dbReference type="InterPro" id="IPR036047">
    <property type="entry name" value="F-box-like_dom_sf"/>
</dbReference>
<dbReference type="SUPFAM" id="SSF81383">
    <property type="entry name" value="F-box domain"/>
    <property type="match status" value="1"/>
</dbReference>
<dbReference type="Gene3D" id="3.80.10.10">
    <property type="entry name" value="Ribonuclease Inhibitor"/>
    <property type="match status" value="1"/>
</dbReference>
<dbReference type="PANTHER" id="PTHR31293">
    <property type="entry name" value="RNI-LIKE SUPERFAMILY PROTEIN"/>
    <property type="match status" value="1"/>
</dbReference>
<dbReference type="InterPro" id="IPR053781">
    <property type="entry name" value="F-box_AtFBL13-like"/>
</dbReference>
<dbReference type="SUPFAM" id="SSF52047">
    <property type="entry name" value="RNI-like"/>
    <property type="match status" value="1"/>
</dbReference>
<organism evidence="2 3">
    <name type="scientific">Cardamine amara subsp. amara</name>
    <dbReference type="NCBI Taxonomy" id="228776"/>
    <lineage>
        <taxon>Eukaryota</taxon>
        <taxon>Viridiplantae</taxon>
        <taxon>Streptophyta</taxon>
        <taxon>Embryophyta</taxon>
        <taxon>Tracheophyta</taxon>
        <taxon>Spermatophyta</taxon>
        <taxon>Magnoliopsida</taxon>
        <taxon>eudicotyledons</taxon>
        <taxon>Gunneridae</taxon>
        <taxon>Pentapetalae</taxon>
        <taxon>rosids</taxon>
        <taxon>malvids</taxon>
        <taxon>Brassicales</taxon>
        <taxon>Brassicaceae</taxon>
        <taxon>Cardamineae</taxon>
        <taxon>Cardamine</taxon>
    </lineage>
</organism>
<dbReference type="EMBL" id="JBANAX010000025">
    <property type="protein sequence ID" value="KAL1225601.1"/>
    <property type="molecule type" value="Genomic_DNA"/>
</dbReference>
<evidence type="ECO:0000259" key="1">
    <source>
        <dbReference type="PROSITE" id="PS50181"/>
    </source>
</evidence>
<dbReference type="Proteomes" id="UP001558713">
    <property type="component" value="Unassembled WGS sequence"/>
</dbReference>
<proteinExistence type="predicted"/>
<dbReference type="InterPro" id="IPR001810">
    <property type="entry name" value="F-box_dom"/>
</dbReference>
<dbReference type="Pfam" id="PF00646">
    <property type="entry name" value="F-box"/>
    <property type="match status" value="1"/>
</dbReference>
<dbReference type="InterPro" id="IPR032675">
    <property type="entry name" value="LRR_dom_sf"/>
</dbReference>
<dbReference type="PANTHER" id="PTHR31293:SF16">
    <property type="entry name" value="RNI-LIKE SUPERFAMILY PROTEIN"/>
    <property type="match status" value="1"/>
</dbReference>
<dbReference type="Pfam" id="PF24758">
    <property type="entry name" value="LRR_At5g56370"/>
    <property type="match status" value="1"/>
</dbReference>
<dbReference type="InterPro" id="IPR055294">
    <property type="entry name" value="FBL60-like"/>
</dbReference>
<dbReference type="AlphaFoldDB" id="A0ABD1C8R2"/>
<dbReference type="CDD" id="cd22160">
    <property type="entry name" value="F-box_AtFBL13-like"/>
    <property type="match status" value="1"/>
</dbReference>
<comment type="caution">
    <text evidence="2">The sequence shown here is derived from an EMBL/GenBank/DDBJ whole genome shotgun (WGS) entry which is preliminary data.</text>
</comment>
<dbReference type="PROSITE" id="PS50181">
    <property type="entry name" value="FBOX"/>
    <property type="match status" value="1"/>
</dbReference>
<protein>
    <submittedName>
        <fullName evidence="2">F-box/LRR-repeat protein</fullName>
    </submittedName>
</protein>
<accession>A0ABD1C8R2</accession>